<organism evidence="1">
    <name type="scientific">Picea sitchensis</name>
    <name type="common">Sitka spruce</name>
    <name type="synonym">Pinus sitchensis</name>
    <dbReference type="NCBI Taxonomy" id="3332"/>
    <lineage>
        <taxon>Eukaryota</taxon>
        <taxon>Viridiplantae</taxon>
        <taxon>Streptophyta</taxon>
        <taxon>Embryophyta</taxon>
        <taxon>Tracheophyta</taxon>
        <taxon>Spermatophyta</taxon>
        <taxon>Pinopsida</taxon>
        <taxon>Pinidae</taxon>
        <taxon>Conifers I</taxon>
        <taxon>Pinales</taxon>
        <taxon>Pinaceae</taxon>
        <taxon>Picea</taxon>
    </lineage>
</organism>
<protein>
    <submittedName>
        <fullName evidence="1">Uncharacterized protein</fullName>
    </submittedName>
</protein>
<accession>A9NM07</accession>
<dbReference type="AlphaFoldDB" id="A9NM07"/>
<proteinExistence type="evidence at transcript level"/>
<dbReference type="EMBL" id="EF678122">
    <property type="protein sequence ID" value="ABR17899.1"/>
    <property type="molecule type" value="mRNA"/>
</dbReference>
<name>A9NM07_PICSI</name>
<evidence type="ECO:0000313" key="2">
    <source>
        <dbReference type="EMBL" id="ABR17899.1"/>
    </source>
</evidence>
<sequence length="35" mass="3865">MIPFVSLSWQVEVTIVVACSYPIAGGWWTIRGVVV</sequence>
<reference evidence="1" key="2">
    <citation type="journal article" date="2008" name="BMC Genomics">
        <title>A conifer genomics resource of 200,000 spruce (Picea spp.) ESTs and 6,464 high-quality, sequence-finished full-length cDNAs for Sitka spruce (Picea sitchensis).</title>
        <authorList>
            <person name="Ralph S.G."/>
            <person name="Chun H.J."/>
            <person name="Kolosova N."/>
            <person name="Cooper D."/>
            <person name="Oddy C."/>
            <person name="Ritland C.E."/>
            <person name="Kirkpatrick R."/>
            <person name="Moore R."/>
            <person name="Barber S."/>
            <person name="Holt R.A."/>
            <person name="Jones S.J."/>
            <person name="Marra M.A."/>
            <person name="Douglas C.J."/>
            <person name="Ritland K."/>
            <person name="Bohlmann J."/>
        </authorList>
    </citation>
    <scope>NUCLEOTIDE SEQUENCE</scope>
    <source>
        <tissue evidence="1">Green portion of the leader tissue</tissue>
    </source>
</reference>
<dbReference type="EMBL" id="EF082301">
    <property type="protein sequence ID" value="ABK21668.1"/>
    <property type="molecule type" value="mRNA"/>
</dbReference>
<reference evidence="2" key="1">
    <citation type="submission" date="2007-06" db="EMBL/GenBank/DDBJ databases">
        <title>Full length cDNA sequences from Sitka Spruce (Picea sitchensis).</title>
        <authorList>
            <person name="Ralph S.G."/>
            <person name="Chun H.E."/>
            <person name="Liao N."/>
            <person name="Ali J."/>
            <person name="Reid K."/>
            <person name="Kolosova N."/>
            <person name="Cooper N."/>
            <person name="Cullis C."/>
            <person name="Jancsik S."/>
            <person name="Moore R."/>
            <person name="Mayo M."/>
            <person name="Wagner S."/>
            <person name="Holt R.A."/>
            <person name="Jones S.J.M."/>
            <person name="Marra M.A."/>
            <person name="Ritland C.E."/>
            <person name="Ritland K."/>
            <person name="Bohlmann J."/>
        </authorList>
    </citation>
    <scope>NUCLEOTIDE SEQUENCE</scope>
    <source>
        <tissue evidence="2">Bark</tissue>
    </source>
</reference>
<evidence type="ECO:0000313" key="1">
    <source>
        <dbReference type="EMBL" id="ABK21668.1"/>
    </source>
</evidence>